<dbReference type="EMBL" id="GEBQ01004593">
    <property type="protein sequence ID" value="JAT35384.1"/>
    <property type="molecule type" value="Transcribed_RNA"/>
</dbReference>
<feature type="compositionally biased region" description="Polar residues" evidence="1">
    <location>
        <begin position="48"/>
        <end position="60"/>
    </location>
</feature>
<proteinExistence type="predicted"/>
<accession>A0A1B6MHI9</accession>
<sequence length="684" mass="76736">MENVKFDNSEDEGSFQNEWTDVSEEDEELNSKTFNEVETVNTEDKTSPSHSMTSQGSRQSNDTEQKYKNSQEIEQLIAELDRKSLLNCEQPSQVQEDKRKSQQSNLVKSLQPTQKVAESSQNQHLNPGEPKQHSQPLAASHIHLQGQQLHHHHGPHLAHQLQQSQPPGATAWPLSPAGFQMWNQAPQPWMNQPQPAQTQVGAPSWYQNMGRRPVAPYPPQGPSCYYVSRPAFPPYPNNVIHQEYAKPQPKPEVVPPLQSEKQPTQPKANQEERKSVDVKEQSVVSEIYNITKKYLESKDNNDATNSELEPQHLSNSAEKQVDQSSEQNNKADTNINPENDEVGEPNGMVIPKTTGEELMGRLATIDSQTLDLTRWITSLTTRLKAVESSSVKLTESQAKLDSLKSVNPQLEALELKVSETATICAALEKRFLELNMDMIELLKVVSNLQSRWEATSKAERESKQAADRLEARLDILEMLVAVSSSNCSRKTTEDSDEDTLGKNIFRSHPNPRRSNKRDMKPKSEYNEESARPIKETPNTNSVEESAHHIKEEPDQVQEEVPTIKEEITGIVGVKPDAVLNSVESDQTEGAVGTSIQCSETKTQRTCSETIVQSDSIADGDEAHSGSQLNISENGPERRKYSRNELLCLSCHPLSLKKPQNLPQKLYRRSPAELYNQTAATTTRL</sequence>
<feature type="region of interest" description="Disordered" evidence="1">
    <location>
        <begin position="615"/>
        <end position="637"/>
    </location>
</feature>
<reference evidence="3" key="1">
    <citation type="submission" date="2015-11" db="EMBL/GenBank/DDBJ databases">
        <title>De novo transcriptome assembly of four potential Pierce s Disease insect vectors from Arizona vineyards.</title>
        <authorList>
            <person name="Tassone E.E."/>
        </authorList>
    </citation>
    <scope>NUCLEOTIDE SEQUENCE</scope>
</reference>
<feature type="compositionally biased region" description="Polar residues" evidence="1">
    <location>
        <begin position="31"/>
        <end position="40"/>
    </location>
</feature>
<feature type="compositionally biased region" description="Basic and acidic residues" evidence="1">
    <location>
        <begin position="544"/>
        <end position="553"/>
    </location>
</feature>
<feature type="compositionally biased region" description="Basic and acidic residues" evidence="1">
    <location>
        <begin position="516"/>
        <end position="534"/>
    </location>
</feature>
<feature type="compositionally biased region" description="Basic and acidic residues" evidence="1">
    <location>
        <begin position="61"/>
        <end position="71"/>
    </location>
</feature>
<evidence type="ECO:0000313" key="2">
    <source>
        <dbReference type="EMBL" id="JAT24585.1"/>
    </source>
</evidence>
<feature type="region of interest" description="Disordered" evidence="1">
    <location>
        <begin position="1"/>
        <end position="185"/>
    </location>
</feature>
<feature type="compositionally biased region" description="Polar residues" evidence="1">
    <location>
        <begin position="302"/>
        <end position="337"/>
    </location>
</feature>
<feature type="compositionally biased region" description="Polar residues" evidence="1">
    <location>
        <begin position="259"/>
        <end position="268"/>
    </location>
</feature>
<feature type="region of interest" description="Disordered" evidence="1">
    <location>
        <begin position="486"/>
        <end position="560"/>
    </location>
</feature>
<feature type="compositionally biased region" description="Basic and acidic residues" evidence="1">
    <location>
        <begin position="269"/>
        <end position="280"/>
    </location>
</feature>
<protein>
    <submittedName>
        <fullName evidence="3">Uncharacterized protein</fullName>
    </submittedName>
</protein>
<dbReference type="EMBL" id="GEBQ01015392">
    <property type="protein sequence ID" value="JAT24585.1"/>
    <property type="molecule type" value="Transcribed_RNA"/>
</dbReference>
<feature type="region of interest" description="Disordered" evidence="1">
    <location>
        <begin position="248"/>
        <end position="280"/>
    </location>
</feature>
<organism evidence="3">
    <name type="scientific">Graphocephala atropunctata</name>
    <dbReference type="NCBI Taxonomy" id="36148"/>
    <lineage>
        <taxon>Eukaryota</taxon>
        <taxon>Metazoa</taxon>
        <taxon>Ecdysozoa</taxon>
        <taxon>Arthropoda</taxon>
        <taxon>Hexapoda</taxon>
        <taxon>Insecta</taxon>
        <taxon>Pterygota</taxon>
        <taxon>Neoptera</taxon>
        <taxon>Paraneoptera</taxon>
        <taxon>Hemiptera</taxon>
        <taxon>Auchenorrhyncha</taxon>
        <taxon>Membracoidea</taxon>
        <taxon>Cicadellidae</taxon>
        <taxon>Cicadellinae</taxon>
        <taxon>Cicadellini</taxon>
        <taxon>Graphocephala</taxon>
    </lineage>
</organism>
<dbReference type="AlphaFoldDB" id="A0A1B6MHI9"/>
<feature type="region of interest" description="Disordered" evidence="1">
    <location>
        <begin position="298"/>
        <end position="346"/>
    </location>
</feature>
<feature type="compositionally biased region" description="Polar residues" evidence="1">
    <location>
        <begin position="102"/>
        <end position="125"/>
    </location>
</feature>
<evidence type="ECO:0000313" key="3">
    <source>
        <dbReference type="EMBL" id="JAT35384.1"/>
    </source>
</evidence>
<evidence type="ECO:0000256" key="1">
    <source>
        <dbReference type="SAM" id="MobiDB-lite"/>
    </source>
</evidence>
<name>A0A1B6MHI9_9HEMI</name>
<gene>
    <name evidence="3" type="ORF">g.23985</name>
    <name evidence="2" type="ORF">g.23989</name>
</gene>